<keyword evidence="5" id="KW-1185">Reference proteome</keyword>
<sequence>MKSFTAIAIATLALASHASAQVLSFSQPVSATMWTAGSKATVSWTNTCSDITGNTTFPIYLNEQVGAYQVQVSNTSAIGTLDCSKAGSTTVNVPMVPQGSAYSILVTDGGNQSYSAQFVINSSIPAASTTAATTTITTTTAAATTIANATSTASLSTVTANATTTAASKPTSTSNAGALKAGSSVALVIVAAVASLML</sequence>
<reference evidence="4" key="1">
    <citation type="journal article" date="2020" name="Fungal Divers.">
        <title>Resolving the Mortierellaceae phylogeny through synthesis of multi-gene phylogenetics and phylogenomics.</title>
        <authorList>
            <person name="Vandepol N."/>
            <person name="Liber J."/>
            <person name="Desiro A."/>
            <person name="Na H."/>
            <person name="Kennedy M."/>
            <person name="Barry K."/>
            <person name="Grigoriev I.V."/>
            <person name="Miller A.N."/>
            <person name="O'Donnell K."/>
            <person name="Stajich J.E."/>
            <person name="Bonito G."/>
        </authorList>
    </citation>
    <scope>NUCLEOTIDE SEQUENCE</scope>
    <source>
        <strain evidence="4">NRRL 2769</strain>
    </source>
</reference>
<protein>
    <recommendedName>
        <fullName evidence="3">Yeast cell wall synthesis Kre9/Knh1-like N-terminal domain-containing protein</fullName>
    </recommendedName>
</protein>
<gene>
    <name evidence="4" type="ORF">BGZ80_002517</name>
</gene>
<evidence type="ECO:0000313" key="4">
    <source>
        <dbReference type="EMBL" id="KAG0009315.1"/>
    </source>
</evidence>
<dbReference type="AlphaFoldDB" id="A0A9P6MQD4"/>
<evidence type="ECO:0000313" key="5">
    <source>
        <dbReference type="Proteomes" id="UP000703661"/>
    </source>
</evidence>
<evidence type="ECO:0000259" key="3">
    <source>
        <dbReference type="Pfam" id="PF10342"/>
    </source>
</evidence>
<dbReference type="Proteomes" id="UP000703661">
    <property type="component" value="Unassembled WGS sequence"/>
</dbReference>
<organism evidence="4 5">
    <name type="scientific">Entomortierella chlamydospora</name>
    <dbReference type="NCBI Taxonomy" id="101097"/>
    <lineage>
        <taxon>Eukaryota</taxon>
        <taxon>Fungi</taxon>
        <taxon>Fungi incertae sedis</taxon>
        <taxon>Mucoromycota</taxon>
        <taxon>Mortierellomycotina</taxon>
        <taxon>Mortierellomycetes</taxon>
        <taxon>Mortierellales</taxon>
        <taxon>Mortierellaceae</taxon>
        <taxon>Entomortierella</taxon>
    </lineage>
</organism>
<feature type="domain" description="Yeast cell wall synthesis Kre9/Knh1-like N-terminal" evidence="3">
    <location>
        <begin position="28"/>
        <end position="120"/>
    </location>
</feature>
<dbReference type="Pfam" id="PF10342">
    <property type="entry name" value="Kre9_KNH"/>
    <property type="match status" value="1"/>
</dbReference>
<keyword evidence="1 2" id="KW-0732">Signal</keyword>
<comment type="caution">
    <text evidence="4">The sequence shown here is derived from an EMBL/GenBank/DDBJ whole genome shotgun (WGS) entry which is preliminary data.</text>
</comment>
<dbReference type="InterPro" id="IPR018466">
    <property type="entry name" value="Kre9/Knh1-like_N"/>
</dbReference>
<dbReference type="EMBL" id="JAAAID010001622">
    <property type="protein sequence ID" value="KAG0009315.1"/>
    <property type="molecule type" value="Genomic_DNA"/>
</dbReference>
<feature type="chain" id="PRO_5040370454" description="Yeast cell wall synthesis Kre9/Knh1-like N-terminal domain-containing protein" evidence="2">
    <location>
        <begin position="21"/>
        <end position="198"/>
    </location>
</feature>
<name>A0A9P6MQD4_9FUNG</name>
<dbReference type="OrthoDB" id="2260257at2759"/>
<feature type="signal peptide" evidence="2">
    <location>
        <begin position="1"/>
        <end position="20"/>
    </location>
</feature>
<accession>A0A9P6MQD4</accession>
<proteinExistence type="predicted"/>
<evidence type="ECO:0000256" key="2">
    <source>
        <dbReference type="SAM" id="SignalP"/>
    </source>
</evidence>
<evidence type="ECO:0000256" key="1">
    <source>
        <dbReference type="ARBA" id="ARBA00022729"/>
    </source>
</evidence>